<evidence type="ECO:0000313" key="3">
    <source>
        <dbReference type="Proteomes" id="UP000308197"/>
    </source>
</evidence>
<proteinExistence type="predicted"/>
<dbReference type="AlphaFoldDB" id="A0A5C3NTU7"/>
<dbReference type="EMBL" id="ML212038">
    <property type="protein sequence ID" value="TFK79430.1"/>
    <property type="molecule type" value="Genomic_DNA"/>
</dbReference>
<accession>A0A5C3NTU7</accession>
<protein>
    <submittedName>
        <fullName evidence="2">Uncharacterized protein</fullName>
    </submittedName>
</protein>
<evidence type="ECO:0000313" key="2">
    <source>
        <dbReference type="EMBL" id="TFK79430.1"/>
    </source>
</evidence>
<sequence>MEDVLRRVCEPERTAVEVDESRVGRTLESCEIDSTLFSPTRKLVLASASVRGGRADRRMKGCARGCAAPWQRSSGRADRSSRRRHTADAPAHKHESDTTSMIRRANTSIGTAAMRADVRRTAGRTRLGSWDRYHSLRSRQYLVSCAEYNNPAVFVESGACHTVVSSVLAVQ</sequence>
<evidence type="ECO:0000256" key="1">
    <source>
        <dbReference type="SAM" id="MobiDB-lite"/>
    </source>
</evidence>
<feature type="compositionally biased region" description="Basic and acidic residues" evidence="1">
    <location>
        <begin position="75"/>
        <end position="97"/>
    </location>
</feature>
<feature type="region of interest" description="Disordered" evidence="1">
    <location>
        <begin position="66"/>
        <end position="105"/>
    </location>
</feature>
<dbReference type="InParanoid" id="A0A5C3NTU7"/>
<keyword evidence="3" id="KW-1185">Reference proteome</keyword>
<dbReference type="Proteomes" id="UP000308197">
    <property type="component" value="Unassembled WGS sequence"/>
</dbReference>
<name>A0A5C3NTU7_9APHY</name>
<reference evidence="2 3" key="1">
    <citation type="journal article" date="2019" name="Nat. Ecol. Evol.">
        <title>Megaphylogeny resolves global patterns of mushroom evolution.</title>
        <authorList>
            <person name="Varga T."/>
            <person name="Krizsan K."/>
            <person name="Foldi C."/>
            <person name="Dima B."/>
            <person name="Sanchez-Garcia M."/>
            <person name="Sanchez-Ramirez S."/>
            <person name="Szollosi G.J."/>
            <person name="Szarkandi J.G."/>
            <person name="Papp V."/>
            <person name="Albert L."/>
            <person name="Andreopoulos W."/>
            <person name="Angelini C."/>
            <person name="Antonin V."/>
            <person name="Barry K.W."/>
            <person name="Bougher N.L."/>
            <person name="Buchanan P."/>
            <person name="Buyck B."/>
            <person name="Bense V."/>
            <person name="Catcheside P."/>
            <person name="Chovatia M."/>
            <person name="Cooper J."/>
            <person name="Damon W."/>
            <person name="Desjardin D."/>
            <person name="Finy P."/>
            <person name="Geml J."/>
            <person name="Haridas S."/>
            <person name="Hughes K."/>
            <person name="Justo A."/>
            <person name="Karasinski D."/>
            <person name="Kautmanova I."/>
            <person name="Kiss B."/>
            <person name="Kocsube S."/>
            <person name="Kotiranta H."/>
            <person name="LaButti K.M."/>
            <person name="Lechner B.E."/>
            <person name="Liimatainen K."/>
            <person name="Lipzen A."/>
            <person name="Lukacs Z."/>
            <person name="Mihaltcheva S."/>
            <person name="Morgado L.N."/>
            <person name="Niskanen T."/>
            <person name="Noordeloos M.E."/>
            <person name="Ohm R.A."/>
            <person name="Ortiz-Santana B."/>
            <person name="Ovrebo C."/>
            <person name="Racz N."/>
            <person name="Riley R."/>
            <person name="Savchenko A."/>
            <person name="Shiryaev A."/>
            <person name="Soop K."/>
            <person name="Spirin V."/>
            <person name="Szebenyi C."/>
            <person name="Tomsovsky M."/>
            <person name="Tulloss R.E."/>
            <person name="Uehling J."/>
            <person name="Grigoriev I.V."/>
            <person name="Vagvolgyi C."/>
            <person name="Papp T."/>
            <person name="Martin F.M."/>
            <person name="Miettinen O."/>
            <person name="Hibbett D.S."/>
            <person name="Nagy L.G."/>
        </authorList>
    </citation>
    <scope>NUCLEOTIDE SEQUENCE [LARGE SCALE GENOMIC DNA]</scope>
    <source>
        <strain evidence="2 3">HHB13444</strain>
    </source>
</reference>
<organism evidence="2 3">
    <name type="scientific">Polyporus arcularius HHB13444</name>
    <dbReference type="NCBI Taxonomy" id="1314778"/>
    <lineage>
        <taxon>Eukaryota</taxon>
        <taxon>Fungi</taxon>
        <taxon>Dikarya</taxon>
        <taxon>Basidiomycota</taxon>
        <taxon>Agaricomycotina</taxon>
        <taxon>Agaricomycetes</taxon>
        <taxon>Polyporales</taxon>
        <taxon>Polyporaceae</taxon>
        <taxon>Polyporus</taxon>
    </lineage>
</organism>
<gene>
    <name evidence="2" type="ORF">K466DRAFT_17534</name>
</gene>